<dbReference type="Pfam" id="PF14229">
    <property type="entry name" value="DUF4332"/>
    <property type="match status" value="1"/>
</dbReference>
<dbReference type="EMBL" id="CM002803">
    <property type="protein sequence ID" value="KEI68352.1"/>
    <property type="molecule type" value="Genomic_DNA"/>
</dbReference>
<name>A0A073CKD6_PLAA1</name>
<evidence type="ECO:0000313" key="2">
    <source>
        <dbReference type="EMBL" id="KEI68352.1"/>
    </source>
</evidence>
<reference evidence="2 3" key="1">
    <citation type="journal article" date="2014" name="Appl. Environ. Microbiol.">
        <title>Elucidation of insertion elements encoded on plasmids and in vitro construction of shuttle vectors from the toxic cyanobacterium Planktothrix.</title>
        <authorList>
            <person name="Christiansen G."/>
            <person name="Goesmann A."/>
            <person name="Kurmayer R."/>
        </authorList>
    </citation>
    <scope>NUCLEOTIDE SEQUENCE [LARGE SCALE GENOMIC DNA]</scope>
    <source>
        <strain evidence="2 3">NIVA-CYA 126/8</strain>
    </source>
</reference>
<evidence type="ECO:0000313" key="3">
    <source>
        <dbReference type="Proteomes" id="UP000027395"/>
    </source>
</evidence>
<feature type="domain" description="DUF4332" evidence="1">
    <location>
        <begin position="37"/>
        <end position="155"/>
    </location>
</feature>
<sequence length="157" mass="17887">MIPPQTETNKNKIMTSFKPNSHNSIQGVNWPISQLPGLNSDNQTRLNNYGIKTTNQLLKQGKTPAEKMILANLLQINIRDINKWIAMADLARIPGVGCEYCGLLLHAGVSSVHHLTKLSVHRLHQQILRFYVVNLQRRDLCPSVDQIQQWVQQARFL</sequence>
<dbReference type="HOGENOM" id="CLU_117602_0_0_3"/>
<organism evidence="2 3">
    <name type="scientific">Planktothrix agardhii (strain NIVA-CYA 126/8)</name>
    <dbReference type="NCBI Taxonomy" id="388467"/>
    <lineage>
        <taxon>Bacteria</taxon>
        <taxon>Bacillati</taxon>
        <taxon>Cyanobacteriota</taxon>
        <taxon>Cyanophyceae</taxon>
        <taxon>Oscillatoriophycideae</taxon>
        <taxon>Oscillatoriales</taxon>
        <taxon>Microcoleaceae</taxon>
        <taxon>Planktothrix</taxon>
    </lineage>
</organism>
<dbReference type="InterPro" id="IPR025567">
    <property type="entry name" value="DUF4332"/>
</dbReference>
<accession>A0A073CKD6</accession>
<dbReference type="AlphaFoldDB" id="A0A073CKD6"/>
<dbReference type="Proteomes" id="UP000027395">
    <property type="component" value="Chromosome"/>
</dbReference>
<evidence type="ECO:0000259" key="1">
    <source>
        <dbReference type="Pfam" id="PF14229"/>
    </source>
</evidence>
<dbReference type="PATRIC" id="fig|388467.6.peg.3543"/>
<dbReference type="eggNOG" id="COG3743">
    <property type="taxonomic scope" value="Bacteria"/>
</dbReference>
<keyword evidence="3" id="KW-1185">Reference proteome</keyword>
<protein>
    <recommendedName>
        <fullName evidence="1">DUF4332 domain-containing protein</fullName>
    </recommendedName>
</protein>
<proteinExistence type="predicted"/>
<dbReference type="STRING" id="388467.A19Y_3597"/>
<gene>
    <name evidence="2" type="ORF">A19Y_3597</name>
</gene>